<reference evidence="1" key="2">
    <citation type="submission" date="2022-01" db="EMBL/GenBank/DDBJ databases">
        <authorList>
            <person name="Yamashiro T."/>
            <person name="Shiraishi A."/>
            <person name="Satake H."/>
            <person name="Nakayama K."/>
        </authorList>
    </citation>
    <scope>NUCLEOTIDE SEQUENCE</scope>
</reference>
<evidence type="ECO:0000313" key="2">
    <source>
        <dbReference type="Proteomes" id="UP001151760"/>
    </source>
</evidence>
<sequence>MTLRAVDLTPDMQLTSGVWFAKIDSHYLNHNLRRSSTENPVQHGRSKHINFKYHVIREAEKNEEVKLKYCTSETQLGDMLTKSITGKKLNYFKAQLMESNNNLKEEC</sequence>
<dbReference type="EMBL" id="BQNB010010806">
    <property type="protein sequence ID" value="GJS82208.1"/>
    <property type="molecule type" value="Genomic_DNA"/>
</dbReference>
<evidence type="ECO:0008006" key="3">
    <source>
        <dbReference type="Google" id="ProtNLM"/>
    </source>
</evidence>
<proteinExistence type="predicted"/>
<organism evidence="1 2">
    <name type="scientific">Tanacetum coccineum</name>
    <dbReference type="NCBI Taxonomy" id="301880"/>
    <lineage>
        <taxon>Eukaryota</taxon>
        <taxon>Viridiplantae</taxon>
        <taxon>Streptophyta</taxon>
        <taxon>Embryophyta</taxon>
        <taxon>Tracheophyta</taxon>
        <taxon>Spermatophyta</taxon>
        <taxon>Magnoliopsida</taxon>
        <taxon>eudicotyledons</taxon>
        <taxon>Gunneridae</taxon>
        <taxon>Pentapetalae</taxon>
        <taxon>asterids</taxon>
        <taxon>campanulids</taxon>
        <taxon>Asterales</taxon>
        <taxon>Asteraceae</taxon>
        <taxon>Asteroideae</taxon>
        <taxon>Anthemideae</taxon>
        <taxon>Anthemidinae</taxon>
        <taxon>Tanacetum</taxon>
    </lineage>
</organism>
<evidence type="ECO:0000313" key="1">
    <source>
        <dbReference type="EMBL" id="GJS82208.1"/>
    </source>
</evidence>
<dbReference type="Proteomes" id="UP001151760">
    <property type="component" value="Unassembled WGS sequence"/>
</dbReference>
<keyword evidence="2" id="KW-1185">Reference proteome</keyword>
<accession>A0ABQ4YZW0</accession>
<name>A0ABQ4YZW0_9ASTR</name>
<reference evidence="1" key="1">
    <citation type="journal article" date="2022" name="Int. J. Mol. Sci.">
        <title>Draft Genome of Tanacetum Coccineum: Genomic Comparison of Closely Related Tanacetum-Family Plants.</title>
        <authorList>
            <person name="Yamashiro T."/>
            <person name="Shiraishi A."/>
            <person name="Nakayama K."/>
            <person name="Satake H."/>
        </authorList>
    </citation>
    <scope>NUCLEOTIDE SEQUENCE</scope>
</reference>
<comment type="caution">
    <text evidence="1">The sequence shown here is derived from an EMBL/GenBank/DDBJ whole genome shotgun (WGS) entry which is preliminary data.</text>
</comment>
<gene>
    <name evidence="1" type="ORF">Tco_0748749</name>
</gene>
<protein>
    <recommendedName>
        <fullName evidence="3">Copia protein</fullName>
    </recommendedName>
</protein>